<dbReference type="AlphaFoldDB" id="A0AAD8KJ93"/>
<proteinExistence type="predicted"/>
<organism evidence="1 2">
    <name type="scientific">Tagetes erecta</name>
    <name type="common">African marigold</name>
    <dbReference type="NCBI Taxonomy" id="13708"/>
    <lineage>
        <taxon>Eukaryota</taxon>
        <taxon>Viridiplantae</taxon>
        <taxon>Streptophyta</taxon>
        <taxon>Embryophyta</taxon>
        <taxon>Tracheophyta</taxon>
        <taxon>Spermatophyta</taxon>
        <taxon>Magnoliopsida</taxon>
        <taxon>eudicotyledons</taxon>
        <taxon>Gunneridae</taxon>
        <taxon>Pentapetalae</taxon>
        <taxon>asterids</taxon>
        <taxon>campanulids</taxon>
        <taxon>Asterales</taxon>
        <taxon>Asteraceae</taxon>
        <taxon>Asteroideae</taxon>
        <taxon>Heliantheae alliance</taxon>
        <taxon>Tageteae</taxon>
        <taxon>Tagetes</taxon>
    </lineage>
</organism>
<sequence length="116" mass="13380">MHLKSSSESWKKLAWSGDTYIKAEFLKFDCEYELEHDADEFHVLNVVLERLCCCLAASLNEFTSESVRGKTSEPFRVAVMLNRLEVGTGEADARDCQNMMMFMQEQLLKIDHIQNP</sequence>
<dbReference type="Proteomes" id="UP001229421">
    <property type="component" value="Unassembled WGS sequence"/>
</dbReference>
<evidence type="ECO:0000313" key="1">
    <source>
        <dbReference type="EMBL" id="KAK1424010.1"/>
    </source>
</evidence>
<comment type="caution">
    <text evidence="1">The sequence shown here is derived from an EMBL/GenBank/DDBJ whole genome shotgun (WGS) entry which is preliminary data.</text>
</comment>
<dbReference type="EMBL" id="JAUHHV010000005">
    <property type="protein sequence ID" value="KAK1424010.1"/>
    <property type="molecule type" value="Genomic_DNA"/>
</dbReference>
<reference evidence="1" key="1">
    <citation type="journal article" date="2023" name="bioRxiv">
        <title>Improved chromosome-level genome assembly for marigold (Tagetes erecta).</title>
        <authorList>
            <person name="Jiang F."/>
            <person name="Yuan L."/>
            <person name="Wang S."/>
            <person name="Wang H."/>
            <person name="Xu D."/>
            <person name="Wang A."/>
            <person name="Fan W."/>
        </authorList>
    </citation>
    <scope>NUCLEOTIDE SEQUENCE</scope>
    <source>
        <strain evidence="1">WSJ</strain>
        <tissue evidence="1">Leaf</tissue>
    </source>
</reference>
<accession>A0AAD8KJ93</accession>
<protein>
    <submittedName>
        <fullName evidence="1">Uncharacterized protein</fullName>
    </submittedName>
</protein>
<keyword evidence="2" id="KW-1185">Reference proteome</keyword>
<name>A0AAD8KJ93_TARER</name>
<gene>
    <name evidence="1" type="ORF">QVD17_19321</name>
</gene>
<evidence type="ECO:0000313" key="2">
    <source>
        <dbReference type="Proteomes" id="UP001229421"/>
    </source>
</evidence>